<dbReference type="InterPro" id="IPR013538">
    <property type="entry name" value="ASHA1/2-like_C"/>
</dbReference>
<evidence type="ECO:0000313" key="4">
    <source>
        <dbReference type="Proteomes" id="UP001157069"/>
    </source>
</evidence>
<comment type="similarity">
    <text evidence="1">Belongs to the AHA1 family.</text>
</comment>
<protein>
    <recommendedName>
        <fullName evidence="2">Activator of Hsp90 ATPase homologue 1/2-like C-terminal domain-containing protein</fullName>
    </recommendedName>
</protein>
<reference evidence="4" key="1">
    <citation type="journal article" date="2019" name="Int. J. Syst. Evol. Microbiol.">
        <title>The Global Catalogue of Microorganisms (GCM) 10K type strain sequencing project: providing services to taxonomists for standard genome sequencing and annotation.</title>
        <authorList>
            <consortium name="The Broad Institute Genomics Platform"/>
            <consortium name="The Broad Institute Genome Sequencing Center for Infectious Disease"/>
            <person name="Wu L."/>
            <person name="Ma J."/>
        </authorList>
    </citation>
    <scope>NUCLEOTIDE SEQUENCE [LARGE SCALE GENOMIC DNA]</scope>
    <source>
        <strain evidence="4">NBRC 108755</strain>
    </source>
</reference>
<gene>
    <name evidence="3" type="ORF">GCM10025869_08360</name>
</gene>
<dbReference type="SUPFAM" id="SSF55961">
    <property type="entry name" value="Bet v1-like"/>
    <property type="match status" value="2"/>
</dbReference>
<dbReference type="RefSeq" id="WP_284297979.1">
    <property type="nucleotide sequence ID" value="NZ_BSVA01000001.1"/>
</dbReference>
<evidence type="ECO:0000259" key="2">
    <source>
        <dbReference type="Pfam" id="PF08327"/>
    </source>
</evidence>
<accession>A0ABQ6JRE4</accession>
<dbReference type="Gene3D" id="3.30.530.20">
    <property type="match status" value="2"/>
</dbReference>
<sequence length="221" mass="23931">MRLAHTFIATWYGGHDDQGSLHWEVTPTETGSRVTLIHRGAQAATREGSETADGSQHVIQALKALLERDPDIAQSIVIDAPLERVWDAIADSTAFGTWFGAEFEGPFAAGATTAGRIVPTAIDPEVAGAQEPHRGAPFTLDVVAIEPMRRFAFRWEAVPDSPVRTAVEILLEQVEGGIRVTMTEDGFDELPEEVRETAREDNAGGWAAQTRLLAGYLARAA</sequence>
<evidence type="ECO:0000313" key="3">
    <source>
        <dbReference type="EMBL" id="GMA90307.1"/>
    </source>
</evidence>
<dbReference type="Pfam" id="PF08327">
    <property type="entry name" value="AHSA1"/>
    <property type="match status" value="1"/>
</dbReference>
<name>A0ABQ6JRE4_9MICO</name>
<feature type="domain" description="Activator of Hsp90 ATPase homologue 1/2-like C-terminal" evidence="2">
    <location>
        <begin position="79"/>
        <end position="217"/>
    </location>
</feature>
<evidence type="ECO:0000256" key="1">
    <source>
        <dbReference type="ARBA" id="ARBA00006817"/>
    </source>
</evidence>
<proteinExistence type="inferred from homology"/>
<keyword evidence="4" id="KW-1185">Reference proteome</keyword>
<dbReference type="Proteomes" id="UP001157069">
    <property type="component" value="Unassembled WGS sequence"/>
</dbReference>
<dbReference type="InterPro" id="IPR023393">
    <property type="entry name" value="START-like_dom_sf"/>
</dbReference>
<organism evidence="3 4">
    <name type="scientific">Homoserinibacter gongjuensis</name>
    <dbReference type="NCBI Taxonomy" id="1162968"/>
    <lineage>
        <taxon>Bacteria</taxon>
        <taxon>Bacillati</taxon>
        <taxon>Actinomycetota</taxon>
        <taxon>Actinomycetes</taxon>
        <taxon>Micrococcales</taxon>
        <taxon>Microbacteriaceae</taxon>
        <taxon>Homoserinibacter</taxon>
    </lineage>
</organism>
<dbReference type="EMBL" id="BSVA01000001">
    <property type="protein sequence ID" value="GMA90307.1"/>
    <property type="molecule type" value="Genomic_DNA"/>
</dbReference>
<comment type="caution">
    <text evidence="3">The sequence shown here is derived from an EMBL/GenBank/DDBJ whole genome shotgun (WGS) entry which is preliminary data.</text>
</comment>